<dbReference type="InterPro" id="IPR008333">
    <property type="entry name" value="Cbr1-like_FAD-bd_dom"/>
</dbReference>
<proteinExistence type="predicted"/>
<dbReference type="Proteomes" id="UP000232693">
    <property type="component" value="Chromosome"/>
</dbReference>
<dbReference type="GO" id="GO:0006221">
    <property type="term" value="P:pyrimidine nucleotide biosynthetic process"/>
    <property type="evidence" value="ECO:0007669"/>
    <property type="project" value="InterPro"/>
</dbReference>
<dbReference type="InterPro" id="IPR039261">
    <property type="entry name" value="FNR_nucleotide-bd"/>
</dbReference>
<dbReference type="PROSITE" id="PS51384">
    <property type="entry name" value="FAD_FR"/>
    <property type="match status" value="1"/>
</dbReference>
<dbReference type="OrthoDB" id="4258484at2"/>
<evidence type="ECO:0000313" key="2">
    <source>
        <dbReference type="EMBL" id="AUD79082.1"/>
    </source>
</evidence>
<dbReference type="InterPro" id="IPR050415">
    <property type="entry name" value="MRET"/>
</dbReference>
<dbReference type="InterPro" id="IPR012165">
    <property type="entry name" value="Cyt_c3_hydrogenase_gsu"/>
</dbReference>
<gene>
    <name evidence="2" type="ORF">CW740_07400</name>
</gene>
<dbReference type="PIRSF" id="PIRSF006816">
    <property type="entry name" value="Cyc3_hyd_g"/>
    <property type="match status" value="1"/>
</dbReference>
<dbReference type="PRINTS" id="PR00410">
    <property type="entry name" value="PHEHYDRXLASE"/>
</dbReference>
<dbReference type="RefSeq" id="WP_106646914.1">
    <property type="nucleotide sequence ID" value="NZ_BMGO01000001.1"/>
</dbReference>
<dbReference type="InterPro" id="IPR017938">
    <property type="entry name" value="Riboflavin_synthase-like_b-brl"/>
</dbReference>
<organism evidence="2 3">
    <name type="scientific">Kangiella profundi</name>
    <dbReference type="NCBI Taxonomy" id="1561924"/>
    <lineage>
        <taxon>Bacteria</taxon>
        <taxon>Pseudomonadati</taxon>
        <taxon>Pseudomonadota</taxon>
        <taxon>Gammaproteobacteria</taxon>
        <taxon>Kangiellales</taxon>
        <taxon>Kangiellaceae</taxon>
        <taxon>Kangiella</taxon>
    </lineage>
</organism>
<dbReference type="Gene3D" id="2.40.30.10">
    <property type="entry name" value="Translation factors"/>
    <property type="match status" value="1"/>
</dbReference>
<sequence>MPLPTFRVELTENEQITPKVHKLVFKFVEPQHFTYIPGQFVSFILPHEGDKPLKRSYSIANLEQSPENTQYLEIVVAYVEGGKATEFFFNAKLGIEIDITGPFGLLYLPKELPKRVFLVGTGTGVAPYRCMLNQLKNYPDTEFHILFGAQYEEDMFYLDDFKHAAQQDNIFFHRCLSRQDPLPTDCDKGYVQNTLGNLQPNPETDLVYLCGNPNMVDDVFNLLKEKEFGVKQVKREKYVFSKY</sequence>
<dbReference type="SUPFAM" id="SSF63380">
    <property type="entry name" value="Riboflavin synthase domain-like"/>
    <property type="match status" value="1"/>
</dbReference>
<reference evidence="2 3" key="1">
    <citation type="submission" date="2017-12" db="EMBL/GenBank/DDBJ databases">
        <title>Kangiella profundi FT102 completed genome.</title>
        <authorList>
            <person name="Xu J."/>
            <person name="Wang J."/>
            <person name="Lu Y."/>
        </authorList>
    </citation>
    <scope>NUCLEOTIDE SEQUENCE [LARGE SCALE GENOMIC DNA]</scope>
    <source>
        <strain evidence="2 3">FT102</strain>
    </source>
</reference>
<keyword evidence="3" id="KW-1185">Reference proteome</keyword>
<comment type="cofactor">
    <cofactor evidence="1">
        <name>[2Fe-2S] cluster</name>
        <dbReference type="ChEBI" id="CHEBI:190135"/>
    </cofactor>
</comment>
<dbReference type="KEGG" id="kpd:CW740_07400"/>
<dbReference type="PRINTS" id="PR00371">
    <property type="entry name" value="FPNCR"/>
</dbReference>
<name>A0A2K9AN88_9GAMM</name>
<dbReference type="InterPro" id="IPR001709">
    <property type="entry name" value="Flavoprot_Pyr_Nucl_cyt_Rdtase"/>
</dbReference>
<dbReference type="Pfam" id="PF00175">
    <property type="entry name" value="NAD_binding_1"/>
    <property type="match status" value="1"/>
</dbReference>
<accession>A0A2K9AN88</accession>
<dbReference type="PANTHER" id="PTHR47354">
    <property type="entry name" value="NADH OXIDOREDUCTASE HCR"/>
    <property type="match status" value="1"/>
</dbReference>
<dbReference type="GO" id="GO:0050660">
    <property type="term" value="F:flavin adenine dinucleotide binding"/>
    <property type="evidence" value="ECO:0007669"/>
    <property type="project" value="InterPro"/>
</dbReference>
<dbReference type="GO" id="GO:0051537">
    <property type="term" value="F:2 iron, 2 sulfur cluster binding"/>
    <property type="evidence" value="ECO:0007669"/>
    <property type="project" value="InterPro"/>
</dbReference>
<dbReference type="AlphaFoldDB" id="A0A2K9AN88"/>
<dbReference type="SUPFAM" id="SSF52343">
    <property type="entry name" value="Ferredoxin reductase-like, C-terminal NADP-linked domain"/>
    <property type="match status" value="1"/>
</dbReference>
<dbReference type="PANTHER" id="PTHR47354:SF5">
    <property type="entry name" value="PROTEIN RFBI"/>
    <property type="match status" value="1"/>
</dbReference>
<dbReference type="Pfam" id="PF00970">
    <property type="entry name" value="FAD_binding_6"/>
    <property type="match status" value="1"/>
</dbReference>
<dbReference type="EMBL" id="CP025120">
    <property type="protein sequence ID" value="AUD79082.1"/>
    <property type="molecule type" value="Genomic_DNA"/>
</dbReference>
<dbReference type="Gene3D" id="3.40.50.80">
    <property type="entry name" value="Nucleotide-binding domain of ferredoxin-NADP reductase (FNR) module"/>
    <property type="match status" value="1"/>
</dbReference>
<evidence type="ECO:0000313" key="3">
    <source>
        <dbReference type="Proteomes" id="UP000232693"/>
    </source>
</evidence>
<dbReference type="InterPro" id="IPR001433">
    <property type="entry name" value="OxRdtase_FAD/NAD-bd"/>
</dbReference>
<evidence type="ECO:0000256" key="1">
    <source>
        <dbReference type="ARBA" id="ARBA00034078"/>
    </source>
</evidence>
<dbReference type="InterPro" id="IPR017927">
    <property type="entry name" value="FAD-bd_FR_type"/>
</dbReference>
<dbReference type="GO" id="GO:0016491">
    <property type="term" value="F:oxidoreductase activity"/>
    <property type="evidence" value="ECO:0007669"/>
    <property type="project" value="InterPro"/>
</dbReference>
<protein>
    <submittedName>
        <fullName evidence="2">Oxidoreductase</fullName>
    </submittedName>
</protein>